<proteinExistence type="predicted"/>
<dbReference type="InterPro" id="IPR013424">
    <property type="entry name" value="Ice-binding_C"/>
</dbReference>
<dbReference type="AlphaFoldDB" id="A0A5K7XIQ2"/>
<dbReference type="NCBIfam" id="TIGR02595">
    <property type="entry name" value="PEP_CTERM"/>
    <property type="match status" value="1"/>
</dbReference>
<dbReference type="EMBL" id="AP021861">
    <property type="protein sequence ID" value="BBO35907.1"/>
    <property type="molecule type" value="Genomic_DNA"/>
</dbReference>
<sequence length="68" mass="7012">MYAFNLGAELRVTLSDSMLSSPVSLANSIPSSIIASPAPVQGVPEPTTAILGVVGASFITLVRGRRRA</sequence>
<accession>A0A5K7XIQ2</accession>
<reference evidence="2" key="1">
    <citation type="submission" date="2019-10" db="EMBL/GenBank/DDBJ databases">
        <title>Lacipirellula parvula gen. nov., sp. nov., representing a lineage of planctomycetes widespread in freshwater anoxic habitats, and description of the family Lacipirellulaceae.</title>
        <authorList>
            <person name="Dedysh S.N."/>
            <person name="Kulichevskaya I.S."/>
            <person name="Beletsky A.V."/>
            <person name="Rakitin A.L."/>
            <person name="Mardanov A.V."/>
            <person name="Ivanova A.A."/>
            <person name="Saltykova V.X."/>
            <person name="Rijpstra W.I.C."/>
            <person name="Sinninghe Damste J.S."/>
            <person name="Ravin N.V."/>
        </authorList>
    </citation>
    <scope>NUCLEOTIDE SEQUENCE [LARGE SCALE GENOMIC DNA]</scope>
    <source>
        <strain evidence="2">PX69</strain>
    </source>
</reference>
<name>A0A5K7XIQ2_9BACT</name>
<dbReference type="Proteomes" id="UP000326837">
    <property type="component" value="Chromosome"/>
</dbReference>
<gene>
    <name evidence="1" type="ORF">PLANPX_5519</name>
</gene>
<evidence type="ECO:0008006" key="3">
    <source>
        <dbReference type="Google" id="ProtNLM"/>
    </source>
</evidence>
<keyword evidence="2" id="KW-1185">Reference proteome</keyword>
<evidence type="ECO:0000313" key="2">
    <source>
        <dbReference type="Proteomes" id="UP000326837"/>
    </source>
</evidence>
<evidence type="ECO:0000313" key="1">
    <source>
        <dbReference type="EMBL" id="BBO35907.1"/>
    </source>
</evidence>
<dbReference type="KEGG" id="lpav:PLANPX_5519"/>
<organism evidence="1 2">
    <name type="scientific">Lacipirellula parvula</name>
    <dbReference type="NCBI Taxonomy" id="2650471"/>
    <lineage>
        <taxon>Bacteria</taxon>
        <taxon>Pseudomonadati</taxon>
        <taxon>Planctomycetota</taxon>
        <taxon>Planctomycetia</taxon>
        <taxon>Pirellulales</taxon>
        <taxon>Lacipirellulaceae</taxon>
        <taxon>Lacipirellula</taxon>
    </lineage>
</organism>
<protein>
    <recommendedName>
        <fullName evidence="3">PEP-CTERM protein-sorting domain-containing protein</fullName>
    </recommendedName>
</protein>